<dbReference type="EMBL" id="CAESAF010000110">
    <property type="protein sequence ID" value="CAB4340645.1"/>
    <property type="molecule type" value="Genomic_DNA"/>
</dbReference>
<dbReference type="AlphaFoldDB" id="A0A6J5ZDG1"/>
<organism evidence="1">
    <name type="scientific">freshwater metagenome</name>
    <dbReference type="NCBI Taxonomy" id="449393"/>
    <lineage>
        <taxon>unclassified sequences</taxon>
        <taxon>metagenomes</taxon>
        <taxon>ecological metagenomes</taxon>
    </lineage>
</organism>
<reference evidence="1" key="1">
    <citation type="submission" date="2020-05" db="EMBL/GenBank/DDBJ databases">
        <authorList>
            <person name="Chiriac C."/>
            <person name="Salcher M."/>
            <person name="Ghai R."/>
            <person name="Kavagutti S V."/>
        </authorList>
    </citation>
    <scope>NUCLEOTIDE SEQUENCE</scope>
</reference>
<name>A0A6J5ZDG1_9ZZZZ</name>
<evidence type="ECO:0000313" key="1">
    <source>
        <dbReference type="EMBL" id="CAB4340645.1"/>
    </source>
</evidence>
<sequence>MKNRRLLFSLVALSLSIGGVNSMSSAAGIPDEQVARLLPPDLNPGWVGAYLDDANTIMNPSFYYAGEFSDIDRSQGLVCSSVNDAQCTKFPYFNFNAYLPRCNETPSVVTDCIENLRLVKPNGEVVKGVFSTYMPKTPTEAFKGDPSKGLPSGWNPSIWTFPGVTHEGGNEFLVFPGIFTWNALNSDPSKHLQLFVNIFPISRVASTSTHKPAQMFTRSTGEQVRGHQIQSDDCGLWLGDFECAKPWTFPEGIRLGLTVKTSGALDGWIHGRISEPSITATKNGTGVTIEVEAGTTKVPVFGIWKKYSEVKPETKALLDSLRGKQKGRIYNDRDNKIWDQSGVIPYEKLVIQHDLDNYTEDTFKEFLAWLSESDDKSLATKSQWALYTRQDQSNSPVAICSAANDGVDGIVSTNATNYLSEPPVFDEATKSLNYKVASPHFDKSGNVNLGSYDLIINSKLARCIYNYSTAPVQASVSVINSSGEQQITTSTLIERNGWLRLSVKGFTYSSPTLRVKLTQEAEKPVAPASAAPVAVAKKMTITCVKGKTSKKVTAVKPVCPAGYKKKG</sequence>
<accession>A0A6J5ZDG1</accession>
<gene>
    <name evidence="1" type="ORF">UFOPK3574_00893</name>
</gene>
<protein>
    <submittedName>
        <fullName evidence="1">Unannotated protein</fullName>
    </submittedName>
</protein>
<proteinExistence type="predicted"/>